<evidence type="ECO:0000313" key="2">
    <source>
        <dbReference type="Proteomes" id="UP000661012"/>
    </source>
</evidence>
<protein>
    <submittedName>
        <fullName evidence="1">Uncharacterized protein</fullName>
    </submittedName>
</protein>
<keyword evidence="2" id="KW-1185">Reference proteome</keyword>
<dbReference type="GeneID" id="67476706"/>
<dbReference type="RefSeq" id="WP_137269359.1">
    <property type="nucleotide sequence ID" value="NZ_CP082141.1"/>
</dbReference>
<evidence type="ECO:0000313" key="1">
    <source>
        <dbReference type="EMBL" id="MBD8105044.1"/>
    </source>
</evidence>
<gene>
    <name evidence="1" type="ORF">IFT93_01245</name>
</gene>
<sequence length="98" mass="11052">MNNGNDEKFRLYMSSGKKEMEQLASACKIVSESINNRLRNSADPRPLINPVQVYVSSYSEGQTESHSHIWIAVNSSWEIAENARFNLESIGYKTGNIV</sequence>
<dbReference type="Proteomes" id="UP000661012">
    <property type="component" value="Unassembled WGS sequence"/>
</dbReference>
<accession>A0ABR8ZMZ7</accession>
<proteinExistence type="predicted"/>
<organism evidence="1 2">
    <name type="scientific">Erwinia persicina</name>
    <dbReference type="NCBI Taxonomy" id="55211"/>
    <lineage>
        <taxon>Bacteria</taxon>
        <taxon>Pseudomonadati</taxon>
        <taxon>Pseudomonadota</taxon>
        <taxon>Gammaproteobacteria</taxon>
        <taxon>Enterobacterales</taxon>
        <taxon>Erwiniaceae</taxon>
        <taxon>Erwinia</taxon>
    </lineage>
</organism>
<comment type="caution">
    <text evidence="1">The sequence shown here is derived from an EMBL/GenBank/DDBJ whole genome shotgun (WGS) entry which is preliminary data.</text>
</comment>
<reference evidence="1 2" key="1">
    <citation type="journal article" date="2020" name="FEMS Microbiol. Ecol.">
        <title>Temporal dynamics of bacterial communities during seed development and maturation.</title>
        <authorList>
            <person name="Chesneau G."/>
            <person name="Torres-Cortes G."/>
            <person name="Briand M."/>
            <person name="Darrasse A."/>
            <person name="Preveaux A."/>
            <person name="Marais C."/>
            <person name="Jacques M.A."/>
            <person name="Shade A."/>
            <person name="Barret M."/>
        </authorList>
    </citation>
    <scope>NUCLEOTIDE SEQUENCE [LARGE SCALE GENOMIC DNA]</scope>
    <source>
        <strain evidence="1 2">CFBP13732</strain>
    </source>
</reference>
<name>A0ABR8ZMZ7_9GAMM</name>
<dbReference type="EMBL" id="JACYNN010000001">
    <property type="protein sequence ID" value="MBD8105044.1"/>
    <property type="molecule type" value="Genomic_DNA"/>
</dbReference>